<dbReference type="Pfam" id="PF04055">
    <property type="entry name" value="Radical_SAM"/>
    <property type="match status" value="1"/>
</dbReference>
<dbReference type="SMART" id="SM00729">
    <property type="entry name" value="Elp3"/>
    <property type="match status" value="1"/>
</dbReference>
<dbReference type="InterPro" id="IPR007197">
    <property type="entry name" value="rSAM"/>
</dbReference>
<dbReference type="Pfam" id="PF14646">
    <property type="entry name" value="MYCBPAP"/>
    <property type="match status" value="3"/>
</dbReference>
<dbReference type="Pfam" id="PF13193">
    <property type="entry name" value="AMP-binding_C"/>
    <property type="match status" value="1"/>
</dbReference>
<dbReference type="PROSITE" id="PS51918">
    <property type="entry name" value="RADICAL_SAM"/>
    <property type="match status" value="1"/>
</dbReference>
<dbReference type="eggNOG" id="ENOG502QT8X">
    <property type="taxonomic scope" value="Eukaryota"/>
</dbReference>
<dbReference type="SFLD" id="SFLDG01065">
    <property type="entry name" value="anaerobic_coproporphyrinogen-I"/>
    <property type="match status" value="2"/>
</dbReference>
<sequence>VAYGTTENSPVTFMGFPQDSISQRTETVGCIFPHTEVNLIFPPTLLPQLYSPQQSTAAVALPQSLSCRQHGACTVLEEPVSLVLQAKIEDPETGEIAALNSPGELQIRGYCVMLGYWEDPVKTNEVIADDRWYKTGDIAVLDKYGYCKIVGRCKDMIIRGGENIYPAELEQFLHTHPKIEEVQVIGVKDQRMGEEICACIRVKAGQECTAEEIKAFCKGKISHFKIPRYIVFMEKYPLTVSGKWPYCQKRCSYCNFNKYIPRGLDEESVRSCLSREAQTLIRLSQVQRICSVFFGGGTPSLASPLTIAAVLETVSRCAHLAADAEVTLEANPTSASASRLAGFRASGVNRLSIGIQSLDDAELRLLGRDHTADEALGTLEEAKKLFPGRTSVDLIFGLPGQSVSSWARGLEELLQLCDDHVSLYQLTLERGTSLFKQVQRGSLPMPKQEVVAEMYESAREMLRDVGFRQYEVSNFARNGALSTHNLSYWQGSQYIGVGPGAHGRFVPRAHSESLREARIQTLEPDSWMKEVQACGHGTRKRTVLSQLEVLEEVLVLGLRMDIGITHQHWLQFATSLSLWDVFGTSEEVKELEDQGLLLLDNRPRGWHRTKLRNFSYVNNVAEVDVLRPTYCDKKRVKTFEQPSPPVQEEPEPVSSVLQGDEIQALAIKVEDLEKLHTPRLPQEREKTPITRKFLIRRHKPQEAGKKAQLLVAYPAVTAASKRPLSYSGPEEPFVGNCEQILPHSILGSLQEFKREALARGNAELAELIADSDLDGTVAALEKYREKHGEGKKRKSLWAPPSQHRALQNWHHNVALRKKQQRVLSSSRSAKESPFRLTWDKSLFLKYRRQELKSILEELDFNHPDEIGIAARVTFEVLAGEKAESCLTVSNDGTAAIWYDWRRQAQSVTFEETKEKGIPYFYFNTRPGVILPGETRNFSFFFKSGKAGIFRITSILVTVVPQSELAAREVAVIVKENLKELLDRIRTPERVPSPVDAYITEEELFHRKNPELHYQHQVVKELHELWRQNMNFPSTSEEEEIWRQKSVVQPVSGHKSIVQEIWCRKSAIDIACQKSVTGEIPRQKSIAEEILSQMINVEEEEVSLQEWNLSFEDFKQALQLIPEEEKREAALTQLNKAALALCVEQRPTQSDLLYQTCFQLWREAVEGLVSRSLMLRSLLGMPEKDTSVESVPEEIVDLKQIVKGGKEDRKALQKEEKKTAGGKEKEDKKGATKSTGKDREERSNSRKTKGKDEKRVRTPSFAREVKELTLLDSVDSDQVESRQEQVDPIVLEKYREKLYVEVYGLLDSMVCNMVFLFEELKRDAHERGSEAFSV</sequence>
<dbReference type="SFLD" id="SFLDS00029">
    <property type="entry name" value="Radical_SAM"/>
    <property type="match status" value="2"/>
</dbReference>
<dbReference type="InterPro" id="IPR058240">
    <property type="entry name" value="rSAM_sf"/>
</dbReference>
<dbReference type="EMBL" id="KB472301">
    <property type="protein sequence ID" value="EMP42475.1"/>
    <property type="molecule type" value="Genomic_DNA"/>
</dbReference>
<evidence type="ECO:0000313" key="9">
    <source>
        <dbReference type="EMBL" id="EMP42475.1"/>
    </source>
</evidence>
<dbReference type="InterPro" id="IPR045851">
    <property type="entry name" value="AMP-bd_C_sf"/>
</dbReference>
<dbReference type="SFLD" id="SFLDF00562">
    <property type="entry name" value="HemN-like__clustered_with_heat"/>
    <property type="match status" value="1"/>
</dbReference>
<evidence type="ECO:0000256" key="6">
    <source>
        <dbReference type="ARBA" id="ARBA00045130"/>
    </source>
</evidence>
<dbReference type="SFLD" id="SFLDF00288">
    <property type="entry name" value="HemN-like__clustered_with_nucl"/>
    <property type="match status" value="1"/>
</dbReference>
<evidence type="ECO:0000256" key="3">
    <source>
        <dbReference type="ARBA" id="ARBA00014678"/>
    </source>
</evidence>
<evidence type="ECO:0000256" key="5">
    <source>
        <dbReference type="ARBA" id="ARBA00033094"/>
    </source>
</evidence>
<dbReference type="InterPro" id="IPR023404">
    <property type="entry name" value="rSAM_horseshoe"/>
</dbReference>
<comment type="function">
    <text evidence="6">May be a heme chaperone, appears to bind heme. Homologous bacterial proteins do not have oxygen-independent coproporphyrinogen-III oxidase activity. Binds 1 [4Fe-4S] cluster. The cluster is coordinated with 3 cysteines and an exchangeable S-adenosyl-L-methionine.</text>
</comment>
<feature type="region of interest" description="Disordered" evidence="7">
    <location>
        <begin position="1206"/>
        <end position="1257"/>
    </location>
</feature>
<dbReference type="Pfam" id="PF06969">
    <property type="entry name" value="HemN_C"/>
    <property type="match status" value="1"/>
</dbReference>
<dbReference type="PANTHER" id="PTHR48421:SF1">
    <property type="entry name" value="MYCBP-ASSOCIATED PROTEIN"/>
    <property type="match status" value="1"/>
</dbReference>
<dbReference type="InterPro" id="IPR042099">
    <property type="entry name" value="ANL_N_sf"/>
</dbReference>
<dbReference type="GO" id="GO:0004109">
    <property type="term" value="F:coproporphyrinogen oxidase activity"/>
    <property type="evidence" value="ECO:0007669"/>
    <property type="project" value="InterPro"/>
</dbReference>
<feature type="domain" description="Radical SAM core" evidence="8">
    <location>
        <begin position="232"/>
        <end position="468"/>
    </location>
</feature>
<evidence type="ECO:0000256" key="1">
    <source>
        <dbReference type="ARBA" id="ARBA00006100"/>
    </source>
</evidence>
<dbReference type="Gene3D" id="3.30.300.30">
    <property type="match status" value="1"/>
</dbReference>
<dbReference type="GO" id="GO:0051539">
    <property type="term" value="F:4 iron, 4 sulfur cluster binding"/>
    <property type="evidence" value="ECO:0007669"/>
    <property type="project" value="InterPro"/>
</dbReference>
<feature type="compositionally biased region" description="Basic and acidic residues" evidence="7">
    <location>
        <begin position="1206"/>
        <end position="1255"/>
    </location>
</feature>
<organism evidence="9 10">
    <name type="scientific">Chelonia mydas</name>
    <name type="common">Green sea-turtle</name>
    <name type="synonym">Chelonia agassizi</name>
    <dbReference type="NCBI Taxonomy" id="8469"/>
    <lineage>
        <taxon>Eukaryota</taxon>
        <taxon>Metazoa</taxon>
        <taxon>Chordata</taxon>
        <taxon>Craniata</taxon>
        <taxon>Vertebrata</taxon>
        <taxon>Euteleostomi</taxon>
        <taxon>Archelosauria</taxon>
        <taxon>Testudinata</taxon>
        <taxon>Testudines</taxon>
        <taxon>Cryptodira</taxon>
        <taxon>Durocryptodira</taxon>
        <taxon>Americhelydia</taxon>
        <taxon>Chelonioidea</taxon>
        <taxon>Cheloniidae</taxon>
        <taxon>Chelonia</taxon>
    </lineage>
</organism>
<dbReference type="InterPro" id="IPR032707">
    <property type="entry name" value="MYCBPAP"/>
</dbReference>
<proteinExistence type="inferred from homology"/>
<evidence type="ECO:0000256" key="2">
    <source>
        <dbReference type="ARBA" id="ARBA00006432"/>
    </source>
</evidence>
<reference evidence="10" key="1">
    <citation type="journal article" date="2013" name="Nat. Genet.">
        <title>The draft genomes of soft-shell turtle and green sea turtle yield insights into the development and evolution of the turtle-specific body plan.</title>
        <authorList>
            <person name="Wang Z."/>
            <person name="Pascual-Anaya J."/>
            <person name="Zadissa A."/>
            <person name="Li W."/>
            <person name="Niimura Y."/>
            <person name="Huang Z."/>
            <person name="Li C."/>
            <person name="White S."/>
            <person name="Xiong Z."/>
            <person name="Fang D."/>
            <person name="Wang B."/>
            <person name="Ming Y."/>
            <person name="Chen Y."/>
            <person name="Zheng Y."/>
            <person name="Kuraku S."/>
            <person name="Pignatelli M."/>
            <person name="Herrero J."/>
            <person name="Beal K."/>
            <person name="Nozawa M."/>
            <person name="Li Q."/>
            <person name="Wang J."/>
            <person name="Zhang H."/>
            <person name="Yu L."/>
            <person name="Shigenobu S."/>
            <person name="Wang J."/>
            <person name="Liu J."/>
            <person name="Flicek P."/>
            <person name="Searle S."/>
            <person name="Wang J."/>
            <person name="Kuratani S."/>
            <person name="Yin Y."/>
            <person name="Aken B."/>
            <person name="Zhang G."/>
            <person name="Irie N."/>
        </authorList>
    </citation>
    <scope>NUCLEOTIDE SEQUENCE [LARGE SCALE GENOMIC DNA]</scope>
</reference>
<feature type="non-terminal residue" evidence="9">
    <location>
        <position position="1"/>
    </location>
</feature>
<dbReference type="InterPro" id="IPR010723">
    <property type="entry name" value="HemN_C"/>
</dbReference>
<gene>
    <name evidence="9" type="ORF">UY3_00262</name>
</gene>
<comment type="similarity">
    <text evidence="1">Belongs to the anaerobic coproporphyrinogen-III oxidase family. HemW subfamily.</text>
</comment>
<keyword evidence="10" id="KW-1185">Reference proteome</keyword>
<keyword evidence="4" id="KW-0436">Ligase</keyword>
<dbReference type="PANTHER" id="PTHR48421">
    <property type="entry name" value="MYCBP-ASSOCIATED PROTEIN"/>
    <property type="match status" value="1"/>
</dbReference>
<dbReference type="Gene3D" id="3.40.50.12780">
    <property type="entry name" value="N-terminal domain of ligase-like"/>
    <property type="match status" value="1"/>
</dbReference>
<dbReference type="GO" id="GO:0006779">
    <property type="term" value="P:porphyrin-containing compound biosynthetic process"/>
    <property type="evidence" value="ECO:0007669"/>
    <property type="project" value="InterPro"/>
</dbReference>
<dbReference type="FunFam" id="3.30.300.30:FF:000008">
    <property type="entry name" value="2,3-dihydroxybenzoate-AMP ligase"/>
    <property type="match status" value="1"/>
</dbReference>
<dbReference type="CDD" id="cd01335">
    <property type="entry name" value="Radical_SAM"/>
    <property type="match status" value="1"/>
</dbReference>
<dbReference type="Gene3D" id="3.80.30.20">
    <property type="entry name" value="tm_1862 like domain"/>
    <property type="match status" value="1"/>
</dbReference>
<dbReference type="Proteomes" id="UP000031443">
    <property type="component" value="Unassembled WGS sequence"/>
</dbReference>
<evidence type="ECO:0000259" key="8">
    <source>
        <dbReference type="PROSITE" id="PS51918"/>
    </source>
</evidence>
<name>M7C2S2_CHEMY</name>
<dbReference type="InterPro" id="IPR004559">
    <property type="entry name" value="HemW-like"/>
</dbReference>
<dbReference type="InterPro" id="IPR006638">
    <property type="entry name" value="Elp3/MiaA/NifB-like_rSAM"/>
</dbReference>
<dbReference type="SUPFAM" id="SSF56801">
    <property type="entry name" value="Acetyl-CoA synthetase-like"/>
    <property type="match status" value="1"/>
</dbReference>
<protein>
    <recommendedName>
        <fullName evidence="3">Radical S-adenosyl methionine domain-containing protein 1, mitochondrial</fullName>
    </recommendedName>
    <alternativeName>
        <fullName evidence="5">Putative heme chaperone</fullName>
    </alternativeName>
</protein>
<dbReference type="GO" id="GO:0016874">
    <property type="term" value="F:ligase activity"/>
    <property type="evidence" value="ECO:0007669"/>
    <property type="project" value="UniProtKB-KW"/>
</dbReference>
<evidence type="ECO:0000313" key="10">
    <source>
        <dbReference type="Proteomes" id="UP000031443"/>
    </source>
</evidence>
<dbReference type="GO" id="GO:0005737">
    <property type="term" value="C:cytoplasm"/>
    <property type="evidence" value="ECO:0007669"/>
    <property type="project" value="InterPro"/>
</dbReference>
<comment type="similarity">
    <text evidence="2">Belongs to the ATP-dependent AMP-binding enzyme family.</text>
</comment>
<dbReference type="SUPFAM" id="SSF102114">
    <property type="entry name" value="Radical SAM enzymes"/>
    <property type="match status" value="1"/>
</dbReference>
<accession>M7C2S2</accession>
<dbReference type="InterPro" id="IPR025110">
    <property type="entry name" value="AMP-bd_C"/>
</dbReference>
<dbReference type="SFLD" id="SFLDG01082">
    <property type="entry name" value="B12-binding_domain_containing"/>
    <property type="match status" value="1"/>
</dbReference>
<dbReference type="NCBIfam" id="TIGR00539">
    <property type="entry name" value="hemN_rel"/>
    <property type="match status" value="1"/>
</dbReference>
<evidence type="ECO:0000256" key="7">
    <source>
        <dbReference type="SAM" id="MobiDB-lite"/>
    </source>
</evidence>
<evidence type="ECO:0000256" key="4">
    <source>
        <dbReference type="ARBA" id="ARBA00022598"/>
    </source>
</evidence>
<dbReference type="STRING" id="8469.M7C2S2"/>